<comment type="similarity">
    <text evidence="1">Belongs to the FAM149 family.</text>
</comment>
<feature type="domain" description="DUF3719" evidence="3">
    <location>
        <begin position="114"/>
        <end position="179"/>
    </location>
</feature>
<organism evidence="4 5">
    <name type="scientific">Camelus ferus</name>
    <name type="common">Wild bactrian camel</name>
    <name type="synonym">Camelus bactrianus ferus</name>
    <dbReference type="NCBI Taxonomy" id="419612"/>
    <lineage>
        <taxon>Eukaryota</taxon>
        <taxon>Metazoa</taxon>
        <taxon>Chordata</taxon>
        <taxon>Craniata</taxon>
        <taxon>Vertebrata</taxon>
        <taxon>Euteleostomi</taxon>
        <taxon>Mammalia</taxon>
        <taxon>Eutheria</taxon>
        <taxon>Laurasiatheria</taxon>
        <taxon>Artiodactyla</taxon>
        <taxon>Tylopoda</taxon>
        <taxon>Camelidae</taxon>
        <taxon>Camelus</taxon>
    </lineage>
</organism>
<dbReference type="Pfam" id="PF12516">
    <property type="entry name" value="DUF3719"/>
    <property type="match status" value="1"/>
</dbReference>
<protein>
    <submittedName>
        <fullName evidence="5">Protein FAM149B1 isoform X1</fullName>
    </submittedName>
</protein>
<dbReference type="GeneID" id="102512152"/>
<dbReference type="CTD" id="317662"/>
<dbReference type="GO" id="GO:0061512">
    <property type="term" value="P:protein localization to cilium"/>
    <property type="evidence" value="ECO:0007669"/>
    <property type="project" value="TreeGrafter"/>
</dbReference>
<name>A0A8B8S7R6_CAMFR</name>
<sequence>MISRYTRKAVPQKLELKGITKHALNHHPLPEQLDEISSTNDSHEKDISSQSESDITQESPFTSADTGNSRSAFPSYTGTGISTEGSSDFSWGYGELDQNATEKVQAMFTAIDELLYEQKLSVHTKSLQEECQQWTCSFPHLRILGRQIITPSEGYGLYPRSPSAVSASYEATLSQERDSTIFGIRGKKLHFSSSYAPKASSIAKSPSLCSMEREEEDCVIFSEGIIEEYLAFDHTDMEEGFHGKKSEAATEKQKLGYPPIAPFYCMKEDVLAYVFDDVWSKVLSCMEQLTRSHWEGFASDESNVAITRPASESPCVLSEPQPLVLPRVPQSKVLSVTSNPMSLCQAASVHQPNVNGLLVHGMPLQARNLSLMDKLLDLDDKLLVRPGSSTILSTRNWPNRALELSTSFLSYTVQSARRRNPPPRTLHPISTSHSRAGTPRPVEEILRGSRVPAAADSLSSPSPMPLSRNNLLPPIGTAEAEHLSTVGPQRQAKTHGDSSRARSAVVDEPNYQQPQERLLLPDFFSRPNTTQSFLLELRSPKSRCSRAIVSSVGFSRIHSIIVRVLLSILIRPDLAGDLQGQVLSHMGIQNHKTEVDQSLETGRDHRANKNPLQAAGKDVERFHESAFSHLTMQSLYTRDNLKPSSQRVILVQLRKKQHEPKITCVLFLPPVTVFFQHKLTIPLDSKDCTQRSDK</sequence>
<dbReference type="InterPro" id="IPR039630">
    <property type="entry name" value="FAM149"/>
</dbReference>
<gene>
    <name evidence="5" type="primary">FAM149B1</name>
</gene>
<evidence type="ECO:0000313" key="4">
    <source>
        <dbReference type="Proteomes" id="UP000694856"/>
    </source>
</evidence>
<dbReference type="PANTHER" id="PTHR31997">
    <property type="entry name" value="AGAP003710-PA"/>
    <property type="match status" value="1"/>
</dbReference>
<dbReference type="Proteomes" id="UP000694856">
    <property type="component" value="Chromosome 29"/>
</dbReference>
<reference evidence="5" key="1">
    <citation type="submission" date="2025-08" db="UniProtKB">
        <authorList>
            <consortium name="RefSeq"/>
        </authorList>
    </citation>
    <scope>IDENTIFICATION</scope>
    <source>
        <tissue evidence="5">Ear skin</tissue>
    </source>
</reference>
<dbReference type="PANTHER" id="PTHR31997:SF0">
    <property type="entry name" value="PRIMARY CILIUM ASSEMBLY PROTEIN FAM149B1"/>
    <property type="match status" value="1"/>
</dbReference>
<proteinExistence type="inferred from homology"/>
<feature type="compositionally biased region" description="Polar residues" evidence="2">
    <location>
        <begin position="48"/>
        <end position="79"/>
    </location>
</feature>
<feature type="region of interest" description="Disordered" evidence="2">
    <location>
        <begin position="415"/>
        <end position="440"/>
    </location>
</feature>
<keyword evidence="4" id="KW-1185">Reference proteome</keyword>
<evidence type="ECO:0000259" key="3">
    <source>
        <dbReference type="Pfam" id="PF12516"/>
    </source>
</evidence>
<feature type="region of interest" description="Disordered" evidence="2">
    <location>
        <begin position="22"/>
        <end position="79"/>
    </location>
</feature>
<dbReference type="InterPro" id="IPR022194">
    <property type="entry name" value="DUF3719"/>
</dbReference>
<accession>A0A8B8S7R6</accession>
<dbReference type="GO" id="GO:0060271">
    <property type="term" value="P:cilium assembly"/>
    <property type="evidence" value="ECO:0007669"/>
    <property type="project" value="TreeGrafter"/>
</dbReference>
<dbReference type="AlphaFoldDB" id="A0A8B8S7R6"/>
<evidence type="ECO:0000256" key="1">
    <source>
        <dbReference type="ARBA" id="ARBA00008309"/>
    </source>
</evidence>
<feature type="region of interest" description="Disordered" evidence="2">
    <location>
        <begin position="482"/>
        <end position="512"/>
    </location>
</feature>
<evidence type="ECO:0000256" key="2">
    <source>
        <dbReference type="SAM" id="MobiDB-lite"/>
    </source>
</evidence>
<evidence type="ECO:0000313" key="5">
    <source>
        <dbReference type="RefSeq" id="XP_032325754.1"/>
    </source>
</evidence>
<dbReference type="RefSeq" id="XP_032325754.1">
    <property type="nucleotide sequence ID" value="XM_032469863.1"/>
</dbReference>